<accession>A0ABT2GH70</accession>
<organism evidence="1 2">
    <name type="scientific">Herbiconiux gentiana</name>
    <dbReference type="NCBI Taxonomy" id="2970912"/>
    <lineage>
        <taxon>Bacteria</taxon>
        <taxon>Bacillati</taxon>
        <taxon>Actinomycetota</taxon>
        <taxon>Actinomycetes</taxon>
        <taxon>Micrococcales</taxon>
        <taxon>Microbacteriaceae</taxon>
        <taxon>Herbiconiux</taxon>
    </lineage>
</organism>
<protein>
    <submittedName>
        <fullName evidence="1">Uncharacterized protein</fullName>
    </submittedName>
</protein>
<evidence type="ECO:0000313" key="2">
    <source>
        <dbReference type="Proteomes" id="UP001165580"/>
    </source>
</evidence>
<proteinExistence type="predicted"/>
<dbReference type="RefSeq" id="WP_259487088.1">
    <property type="nucleotide sequence ID" value="NZ_JANTEZ010000005.1"/>
</dbReference>
<reference evidence="1" key="1">
    <citation type="submission" date="2022-08" db="EMBL/GenBank/DDBJ databases">
        <authorList>
            <person name="Deng Y."/>
            <person name="Han X.-F."/>
            <person name="Zhang Y.-Q."/>
        </authorList>
    </citation>
    <scope>NUCLEOTIDE SEQUENCE</scope>
    <source>
        <strain evidence="1">CPCC 205716</strain>
    </source>
</reference>
<evidence type="ECO:0000313" key="1">
    <source>
        <dbReference type="EMBL" id="MCS5715573.1"/>
    </source>
</evidence>
<name>A0ABT2GH70_9MICO</name>
<comment type="caution">
    <text evidence="1">The sequence shown here is derived from an EMBL/GenBank/DDBJ whole genome shotgun (WGS) entry which is preliminary data.</text>
</comment>
<gene>
    <name evidence="1" type="ORF">NVV95_13560</name>
</gene>
<dbReference type="Proteomes" id="UP001165580">
    <property type="component" value="Unassembled WGS sequence"/>
</dbReference>
<sequence length="89" mass="9506">MSGRVTDESDPYGLPRFAGEDTLTDWVDHSEIALRTVRVFTRGPLTATVIAHPGVWDLIVSDGRGGVEFHALPSTEIAGAMTALGRRAG</sequence>
<dbReference type="EMBL" id="JANTEZ010000005">
    <property type="protein sequence ID" value="MCS5715573.1"/>
    <property type="molecule type" value="Genomic_DNA"/>
</dbReference>
<keyword evidence="2" id="KW-1185">Reference proteome</keyword>